<dbReference type="Proteomes" id="UP000014303">
    <property type="component" value="Unassembled WGS sequence"/>
</dbReference>
<dbReference type="AlphaFoldDB" id="A0A8E0M7L0"/>
<protein>
    <submittedName>
        <fullName evidence="2">Putative phage tail protein</fullName>
    </submittedName>
</protein>
<evidence type="ECO:0000256" key="1">
    <source>
        <dbReference type="SAM" id="Coils"/>
    </source>
</evidence>
<evidence type="ECO:0000313" key="3">
    <source>
        <dbReference type="Proteomes" id="UP000014303"/>
    </source>
</evidence>
<feature type="non-terminal residue" evidence="2">
    <location>
        <position position="131"/>
    </location>
</feature>
<evidence type="ECO:0000313" key="2">
    <source>
        <dbReference type="EMBL" id="EPC49573.1"/>
    </source>
</evidence>
<proteinExistence type="predicted"/>
<feature type="coiled-coil region" evidence="1">
    <location>
        <begin position="69"/>
        <end position="124"/>
    </location>
</feature>
<dbReference type="EMBL" id="ANJV01000267">
    <property type="protein sequence ID" value="EPC49573.1"/>
    <property type="molecule type" value="Genomic_DNA"/>
</dbReference>
<keyword evidence="1" id="KW-0175">Coiled coil</keyword>
<accession>A0A8E0M7L0</accession>
<comment type="caution">
    <text evidence="2">The sequence shown here is derived from an EMBL/GenBank/DDBJ whole genome shotgun (WGS) entry which is preliminary data.</text>
</comment>
<gene>
    <name evidence="2" type="ORF">Lpp7_12603</name>
</gene>
<name>A0A8E0M7L0_LACPA</name>
<sequence>MIEVAQQLNATMSTKIALDLLSASESVKSLTAVVRSSQNAWKAQEAEMKSAGDLAGAAQVKYEGLGKSIEGQQSKIDALKAKQTELKGNTADVAQQYLKYQQQIDGANKQLASMQAQQDRAKTAMDYQKSG</sequence>
<organism evidence="2 3">
    <name type="scientific">Lacticaseibacillus paracasei subsp. paracasei Lpp7</name>
    <dbReference type="NCBI Taxonomy" id="1256200"/>
    <lineage>
        <taxon>Bacteria</taxon>
        <taxon>Bacillati</taxon>
        <taxon>Bacillota</taxon>
        <taxon>Bacilli</taxon>
        <taxon>Lactobacillales</taxon>
        <taxon>Lactobacillaceae</taxon>
        <taxon>Lacticaseibacillus</taxon>
    </lineage>
</organism>
<reference evidence="2 3" key="1">
    <citation type="journal article" date="2013" name="PLoS ONE">
        <title>Lactobacillus paracasei comparative genomics: towards species pan-genome definition and exploitation of diversity.</title>
        <authorList>
            <person name="Smokvina T."/>
            <person name="Wels M."/>
            <person name="Polka J."/>
            <person name="Chervaux C."/>
            <person name="Brisse S."/>
            <person name="Boekhorst J."/>
            <person name="van Hylckama Vlieg J.E."/>
            <person name="Siezen R.J."/>
        </authorList>
    </citation>
    <scope>NUCLEOTIDE SEQUENCE [LARGE SCALE GENOMIC DNA]</scope>
    <source>
        <strain evidence="2 3">Lpp7</strain>
    </source>
</reference>